<dbReference type="RefSeq" id="WP_162458937.1">
    <property type="nucleotide sequence ID" value="NZ_AP021879.1"/>
</dbReference>
<reference evidence="2 3" key="1">
    <citation type="submission" date="2019-11" db="EMBL/GenBank/DDBJ databases">
        <title>Comparative genomics of hydrocarbon-degrading Desulfosarcina strains.</title>
        <authorList>
            <person name="Watanabe M."/>
            <person name="Kojima H."/>
            <person name="Fukui M."/>
        </authorList>
    </citation>
    <scope>NUCLEOTIDE SEQUENCE [LARGE SCALE GENOMIC DNA]</scope>
    <source>
        <strain evidence="3">oXyS1</strain>
    </source>
</reference>
<dbReference type="EMBL" id="AP021879">
    <property type="protein sequence ID" value="BBO89647.1"/>
    <property type="molecule type" value="Genomic_DNA"/>
</dbReference>
<evidence type="ECO:0000313" key="2">
    <source>
        <dbReference type="EMBL" id="BBO89647.1"/>
    </source>
</evidence>
<keyword evidence="1" id="KW-0812">Transmembrane</keyword>
<keyword evidence="1" id="KW-0472">Membrane</keyword>
<dbReference type="Proteomes" id="UP000422108">
    <property type="component" value="Chromosome"/>
</dbReference>
<proteinExistence type="predicted"/>
<sequence length="486" mass="55731">MLRKAHKILGLTTGPLMILWFLSGIVMMYVDHPRFHRTSRDRLPRTAPLIADTIAIDFREAWAKTGLSEPPIEARLNMLIDRPAYFFRTKESRRNVVYADDGSILDTISPESAIKSASHYLGKTIDVAEIRSLNGVDQWTVGTATGVWYRPLYKLCCRDEDATWVYVSKTSGEVCQVVTKQERGLVWLGSIPHWLYFTVLRKHLELWRQVIIWLSAIATLAVLLGLWIGVAGFRWKGYGRRRYKRSSLFIGIRKWHHYLGLVFGLTTLLWVFSGMMSLSPFNWHSNTAPKSEETLALSGGDIDPTRFALHPAKALNTSQAHDIVRQMDLLYFRGTTYYRCWTSPSESFLIRADASGHSPIACFSLEDILAASQGLVTGHQPIDHRILTTYDRYYVDKKRQLRLPVVRLTFDDPAHTLFYIDMHDGTIARRYDASARLNRWLYRFPHCLDIPFLLRHRLMRDGLMLFFLSGGAGLVITGLYSPISDQ</sequence>
<gene>
    <name evidence="2" type="ORF">DSCOOX_28270</name>
</gene>
<feature type="transmembrane region" description="Helical" evidence="1">
    <location>
        <begin position="12"/>
        <end position="30"/>
    </location>
</feature>
<evidence type="ECO:0000256" key="1">
    <source>
        <dbReference type="SAM" id="Phobius"/>
    </source>
</evidence>
<organism evidence="2 3">
    <name type="scientific">Desulfosarcina ovata subsp. ovata</name>
    <dbReference type="NCBI Taxonomy" id="2752305"/>
    <lineage>
        <taxon>Bacteria</taxon>
        <taxon>Pseudomonadati</taxon>
        <taxon>Thermodesulfobacteriota</taxon>
        <taxon>Desulfobacteria</taxon>
        <taxon>Desulfobacterales</taxon>
        <taxon>Desulfosarcinaceae</taxon>
        <taxon>Desulfosarcina</taxon>
    </lineage>
</organism>
<accession>A0A5K8AAM7</accession>
<name>A0A5K8AAM7_9BACT</name>
<dbReference type="Pfam" id="PF03929">
    <property type="entry name" value="PepSY_TM"/>
    <property type="match status" value="1"/>
</dbReference>
<evidence type="ECO:0000313" key="3">
    <source>
        <dbReference type="Proteomes" id="UP000422108"/>
    </source>
</evidence>
<dbReference type="AlphaFoldDB" id="A0A5K8AAM7"/>
<dbReference type="PANTHER" id="PTHR34219:SF6">
    <property type="entry name" value="BLR3280 PROTEIN"/>
    <property type="match status" value="1"/>
</dbReference>
<keyword evidence="1" id="KW-1133">Transmembrane helix</keyword>
<keyword evidence="3" id="KW-1185">Reference proteome</keyword>
<dbReference type="PANTHER" id="PTHR34219">
    <property type="entry name" value="IRON-REGULATED INNER MEMBRANE PROTEIN-RELATED"/>
    <property type="match status" value="1"/>
</dbReference>
<feature type="transmembrane region" description="Helical" evidence="1">
    <location>
        <begin position="210"/>
        <end position="235"/>
    </location>
</feature>
<feature type="transmembrane region" description="Helical" evidence="1">
    <location>
        <begin position="255"/>
        <end position="272"/>
    </location>
</feature>
<feature type="transmembrane region" description="Helical" evidence="1">
    <location>
        <begin position="463"/>
        <end position="483"/>
    </location>
</feature>
<protein>
    <submittedName>
        <fullName evidence="2">Peptidase</fullName>
    </submittedName>
</protein>
<dbReference type="InterPro" id="IPR005625">
    <property type="entry name" value="PepSY-ass_TM"/>
</dbReference>